<feature type="compositionally biased region" description="Low complexity" evidence="1">
    <location>
        <begin position="321"/>
        <end position="340"/>
    </location>
</feature>
<keyword evidence="5" id="KW-1185">Reference proteome</keyword>
<keyword evidence="2" id="KW-0812">Transmembrane</keyword>
<gene>
    <name evidence="4" type="ORF">PG991_006335</name>
</gene>
<dbReference type="Proteomes" id="UP001396898">
    <property type="component" value="Unassembled WGS sequence"/>
</dbReference>
<feature type="transmembrane region" description="Helical" evidence="2">
    <location>
        <begin position="141"/>
        <end position="162"/>
    </location>
</feature>
<evidence type="ECO:0000256" key="2">
    <source>
        <dbReference type="SAM" id="Phobius"/>
    </source>
</evidence>
<organism evidence="4 5">
    <name type="scientific">Apiospora marii</name>
    <dbReference type="NCBI Taxonomy" id="335849"/>
    <lineage>
        <taxon>Eukaryota</taxon>
        <taxon>Fungi</taxon>
        <taxon>Dikarya</taxon>
        <taxon>Ascomycota</taxon>
        <taxon>Pezizomycotina</taxon>
        <taxon>Sordariomycetes</taxon>
        <taxon>Xylariomycetidae</taxon>
        <taxon>Amphisphaeriales</taxon>
        <taxon>Apiosporaceae</taxon>
        <taxon>Apiospora</taxon>
    </lineage>
</organism>
<sequence length="417" mass="44835">MSSLGSGDDGITGSTRFSPITDTDHAGYIWIVTIIGTVYTALSLLLRAWIKYRVYGWDDLLIAVGTVLHLGQSIAVYLGLSHGLAKSNAITNAADSPAASKAWFAVELMGVLVLGISKCSVLALMLRVFTPETGITSGYRACLVLTMVSAVWCIASVVAISAGCDTATILSSASKDSCPGLYNRLLGITVPDIITDVMICLIPPWATLPLHMTKGVRFHVSLAFSFRLFVVPLAALRIYYYRKDVTAADSTADDAQFAIANSLLFQQAALVVSLISATIPNLRTFMKSINSGFTLPPLATEQTRAFALRTFGGSTMVHGRSSGSNGHHHTGGNNTTTTTNKSFATSSGSGNRDHPEELSLRPDGVHHQARISHVRQPSDAASEQDSSFNRSGSQERIITKRMEWDVRHDTNDTHDSI</sequence>
<feature type="transmembrane region" description="Helical" evidence="2">
    <location>
        <begin position="102"/>
        <end position="129"/>
    </location>
</feature>
<feature type="domain" description="Rhodopsin" evidence="3">
    <location>
        <begin position="47"/>
        <end position="287"/>
    </location>
</feature>
<feature type="compositionally biased region" description="Polar residues" evidence="1">
    <location>
        <begin position="379"/>
        <end position="396"/>
    </location>
</feature>
<evidence type="ECO:0000313" key="5">
    <source>
        <dbReference type="Proteomes" id="UP001396898"/>
    </source>
</evidence>
<feature type="compositionally biased region" description="Basic and acidic residues" evidence="1">
    <location>
        <begin position="351"/>
        <end position="366"/>
    </location>
</feature>
<feature type="compositionally biased region" description="Basic and acidic residues" evidence="1">
    <location>
        <begin position="397"/>
        <end position="417"/>
    </location>
</feature>
<dbReference type="PANTHER" id="PTHR39614:SF2">
    <property type="entry name" value="INTEGRAL MEMBRANE PROTEIN"/>
    <property type="match status" value="1"/>
</dbReference>
<feature type="transmembrane region" description="Helical" evidence="2">
    <location>
        <begin position="27"/>
        <end position="48"/>
    </location>
</feature>
<feature type="compositionally biased region" description="Polar residues" evidence="1">
    <location>
        <begin position="341"/>
        <end position="350"/>
    </location>
</feature>
<evidence type="ECO:0000259" key="3">
    <source>
        <dbReference type="Pfam" id="PF20684"/>
    </source>
</evidence>
<dbReference type="InterPro" id="IPR049326">
    <property type="entry name" value="Rhodopsin_dom_fungi"/>
</dbReference>
<name>A0ABR1SDI8_9PEZI</name>
<feature type="transmembrane region" description="Helical" evidence="2">
    <location>
        <begin position="218"/>
        <end position="239"/>
    </location>
</feature>
<comment type="caution">
    <text evidence="4">The sequence shown here is derived from an EMBL/GenBank/DDBJ whole genome shotgun (WGS) entry which is preliminary data.</text>
</comment>
<evidence type="ECO:0000256" key="1">
    <source>
        <dbReference type="SAM" id="MobiDB-lite"/>
    </source>
</evidence>
<proteinExistence type="predicted"/>
<dbReference type="PANTHER" id="PTHR39614">
    <property type="entry name" value="INTEGRAL MEMBRANE PROTEIN"/>
    <property type="match status" value="1"/>
</dbReference>
<feature type="transmembrane region" description="Helical" evidence="2">
    <location>
        <begin position="60"/>
        <end position="82"/>
    </location>
</feature>
<protein>
    <recommendedName>
        <fullName evidence="3">Rhodopsin domain-containing protein</fullName>
    </recommendedName>
</protein>
<reference evidence="4 5" key="1">
    <citation type="submission" date="2023-01" db="EMBL/GenBank/DDBJ databases">
        <title>Analysis of 21 Apiospora genomes using comparative genomics revels a genus with tremendous synthesis potential of carbohydrate active enzymes and secondary metabolites.</title>
        <authorList>
            <person name="Sorensen T."/>
        </authorList>
    </citation>
    <scope>NUCLEOTIDE SEQUENCE [LARGE SCALE GENOMIC DNA]</scope>
    <source>
        <strain evidence="4 5">CBS 20057</strain>
    </source>
</reference>
<dbReference type="Pfam" id="PF20684">
    <property type="entry name" value="Fung_rhodopsin"/>
    <property type="match status" value="1"/>
</dbReference>
<keyword evidence="2" id="KW-0472">Membrane</keyword>
<keyword evidence="2" id="KW-1133">Transmembrane helix</keyword>
<feature type="region of interest" description="Disordered" evidence="1">
    <location>
        <begin position="317"/>
        <end position="417"/>
    </location>
</feature>
<accession>A0ABR1SDI8</accession>
<feature type="transmembrane region" description="Helical" evidence="2">
    <location>
        <begin position="259"/>
        <end position="279"/>
    </location>
</feature>
<evidence type="ECO:0000313" key="4">
    <source>
        <dbReference type="EMBL" id="KAK8029279.1"/>
    </source>
</evidence>
<dbReference type="EMBL" id="JAQQWI010000007">
    <property type="protein sequence ID" value="KAK8029279.1"/>
    <property type="molecule type" value="Genomic_DNA"/>
</dbReference>